<sequence length="815" mass="93500">MSKAVEKFNGLNGMVATREELQQISIMAENEEQFHVKKRVDNVLNDVDCDEWEIEIKENAFEVVPKSILNGIDFDSLNEIENNGLNKAVSPNEIYDTITKMIIEGLEKPLDNWDKTWNDDQDGYLFAYNYETKKPYRSINQIILNPHLFDNTQPTLKNPYFLTFKQIEANKGKLKKGSKGKMVTYYSFKYSCIVEELGLDFVTYDLQKFIDFVVKNNVIERLKLNLSVQEFANQNSVAFIKYYNVFNGADIEGIDFDLDNFKLAGKMVKIVNHHEKIPTCEAIIEAYPNPKPEFVFKGNQPAYFPKLDKIEMTPLEQFKFVQAYYTVFFHEIIHSTGHSKRLNRENDTRKRDGSFEDKKAYRFEELVAEIGAMLLCSHAGILHYTVRNSLTYIKGYRDALIKMMKEDNKFIFKASTLSQKAVDYLLENVDFSNIEPVSKVQKKTKKPVQKPNKETKKVVKPSEEPVSKVQKKTKTKPMRYAINDLVKWEGEMVKISKVVKIGNDVKFELNLGKNKTIWTDENTLDSEAKKPIKAQKKEIQKPIEQPVKVDSKGQTSLFGVKKVTPKSAPKKHAKISKIALAGNDQESEFYTVAGEVGKFLQQVERKPVESVVITMDGQQGAGKTTTLYKFMNSFAITGNKCLFLSLEEHPASSLAKDKVSKYLSIEAQENIDTVGEVENIVELYDFIKDYEIIFIDSWQKLQRMVGAIRLDEDLRKKFNGKVFVVIFQQTTTGRTKGGAEVVFDGDIIIKMVKESSFSENYAYFDKNRYTLIAIEDIRYNIASGTTYNPNAKEEPKTPATELQPVEEVEFSFVIK</sequence>
<dbReference type="STRING" id="416016.SAMN05443547_1236"/>
<dbReference type="InterPro" id="IPR013610">
    <property type="entry name" value="ArdC_N"/>
</dbReference>
<accession>A0A1M7ZVI4</accession>
<protein>
    <submittedName>
        <fullName evidence="4">Antirestriction protein ArdC</fullName>
    </submittedName>
</protein>
<organism evidence="4 5">
    <name type="scientific">Flavobacterium cucumis</name>
    <dbReference type="NCBI Taxonomy" id="416016"/>
    <lineage>
        <taxon>Bacteria</taxon>
        <taxon>Pseudomonadati</taxon>
        <taxon>Bacteroidota</taxon>
        <taxon>Flavobacteriia</taxon>
        <taxon>Flavobacteriales</taxon>
        <taxon>Flavobacteriaceae</taxon>
        <taxon>Flavobacterium</taxon>
    </lineage>
</organism>
<dbReference type="Proteomes" id="UP000184611">
    <property type="component" value="Unassembled WGS sequence"/>
</dbReference>
<dbReference type="GO" id="GO:0003697">
    <property type="term" value="F:single-stranded DNA binding"/>
    <property type="evidence" value="ECO:0007669"/>
    <property type="project" value="InterPro"/>
</dbReference>
<evidence type="ECO:0000313" key="4">
    <source>
        <dbReference type="EMBL" id="SHO72891.1"/>
    </source>
</evidence>
<name>A0A1M7ZVI4_9FLAO</name>
<proteinExistence type="predicted"/>
<dbReference type="OrthoDB" id="9792687at2"/>
<gene>
    <name evidence="4" type="ORF">SAMN05443547_1236</name>
</gene>
<dbReference type="Gene3D" id="3.40.50.300">
    <property type="entry name" value="P-loop containing nucleotide triphosphate hydrolases"/>
    <property type="match status" value="1"/>
</dbReference>
<reference evidence="5" key="1">
    <citation type="submission" date="2016-12" db="EMBL/GenBank/DDBJ databases">
        <authorList>
            <person name="Varghese N."/>
            <person name="Submissions S."/>
        </authorList>
    </citation>
    <scope>NUCLEOTIDE SEQUENCE [LARGE SCALE GENOMIC DNA]</scope>
    <source>
        <strain evidence="5">DSM 18830</strain>
    </source>
</reference>
<evidence type="ECO:0000313" key="5">
    <source>
        <dbReference type="Proteomes" id="UP000184611"/>
    </source>
</evidence>
<feature type="region of interest" description="Disordered" evidence="1">
    <location>
        <begin position="440"/>
        <end position="472"/>
    </location>
</feature>
<feature type="compositionally biased region" description="Basic and acidic residues" evidence="1">
    <location>
        <begin position="451"/>
        <end position="466"/>
    </location>
</feature>
<dbReference type="EMBL" id="FRYK01000002">
    <property type="protein sequence ID" value="SHO72891.1"/>
    <property type="molecule type" value="Genomic_DNA"/>
</dbReference>
<dbReference type="RefSeq" id="WP_073582541.1">
    <property type="nucleotide sequence ID" value="NZ_CBCSEA010000015.1"/>
</dbReference>
<feature type="domain" description="Polyvalent protein metallopeptidase" evidence="3">
    <location>
        <begin position="294"/>
        <end position="415"/>
    </location>
</feature>
<dbReference type="Pfam" id="PF08401">
    <property type="entry name" value="ArdcN"/>
    <property type="match status" value="1"/>
</dbReference>
<dbReference type="SUPFAM" id="SSF52540">
    <property type="entry name" value="P-loop containing nucleoside triphosphate hydrolases"/>
    <property type="match status" value="1"/>
</dbReference>
<evidence type="ECO:0000259" key="2">
    <source>
        <dbReference type="Pfam" id="PF08401"/>
    </source>
</evidence>
<dbReference type="AlphaFoldDB" id="A0A1M7ZVI4"/>
<evidence type="ECO:0000256" key="1">
    <source>
        <dbReference type="SAM" id="MobiDB-lite"/>
    </source>
</evidence>
<evidence type="ECO:0000259" key="3">
    <source>
        <dbReference type="Pfam" id="PF18818"/>
    </source>
</evidence>
<dbReference type="InterPro" id="IPR041459">
    <property type="entry name" value="MPTase-PolyVal"/>
</dbReference>
<feature type="domain" description="N-terminal" evidence="2">
    <location>
        <begin position="93"/>
        <end position="246"/>
    </location>
</feature>
<keyword evidence="5" id="KW-1185">Reference proteome</keyword>
<dbReference type="Pfam" id="PF18818">
    <property type="entry name" value="MPTase-PolyVal"/>
    <property type="match status" value="1"/>
</dbReference>
<dbReference type="InterPro" id="IPR027417">
    <property type="entry name" value="P-loop_NTPase"/>
</dbReference>